<dbReference type="Gene3D" id="3.40.630.30">
    <property type="match status" value="1"/>
</dbReference>
<evidence type="ECO:0000259" key="1">
    <source>
        <dbReference type="PROSITE" id="PS51186"/>
    </source>
</evidence>
<dbReference type="PROSITE" id="PS51186">
    <property type="entry name" value="GNAT"/>
    <property type="match status" value="1"/>
</dbReference>
<feature type="domain" description="N-acetyltransferase" evidence="1">
    <location>
        <begin position="1"/>
        <end position="75"/>
    </location>
</feature>
<gene>
    <name evidence="2" type="ORF">AB0L16_05925</name>
</gene>
<keyword evidence="3" id="KW-1185">Reference proteome</keyword>
<dbReference type="Proteomes" id="UP001552594">
    <property type="component" value="Unassembled WGS sequence"/>
</dbReference>
<accession>A0ABV3JSZ4</accession>
<name>A0ABV3JSZ4_STRON</name>
<reference evidence="2 3" key="1">
    <citation type="submission" date="2024-06" db="EMBL/GenBank/DDBJ databases">
        <title>The Natural Products Discovery Center: Release of the First 8490 Sequenced Strains for Exploring Actinobacteria Biosynthetic Diversity.</title>
        <authorList>
            <person name="Kalkreuter E."/>
            <person name="Kautsar S.A."/>
            <person name="Yang D."/>
            <person name="Bader C.D."/>
            <person name="Teijaro C.N."/>
            <person name="Fluegel L."/>
            <person name="Davis C.M."/>
            <person name="Simpson J.R."/>
            <person name="Lauterbach L."/>
            <person name="Steele A.D."/>
            <person name="Gui C."/>
            <person name="Meng S."/>
            <person name="Li G."/>
            <person name="Viehrig K."/>
            <person name="Ye F."/>
            <person name="Su P."/>
            <person name="Kiefer A.F."/>
            <person name="Nichols A."/>
            <person name="Cepeda A.J."/>
            <person name="Yan W."/>
            <person name="Fan B."/>
            <person name="Jiang Y."/>
            <person name="Adhikari A."/>
            <person name="Zheng C.-J."/>
            <person name="Schuster L."/>
            <person name="Cowan T.M."/>
            <person name="Smanski M.J."/>
            <person name="Chevrette M.G."/>
            <person name="De Carvalho L.P.S."/>
            <person name="Shen B."/>
        </authorList>
    </citation>
    <scope>NUCLEOTIDE SEQUENCE [LARGE SCALE GENOMIC DNA]</scope>
    <source>
        <strain evidence="2 3">NPDC052347</strain>
    </source>
</reference>
<dbReference type="RefSeq" id="WP_338323714.1">
    <property type="nucleotide sequence ID" value="NZ_JBFAUK010000003.1"/>
</dbReference>
<evidence type="ECO:0000313" key="2">
    <source>
        <dbReference type="EMBL" id="MEV5506004.1"/>
    </source>
</evidence>
<evidence type="ECO:0000313" key="3">
    <source>
        <dbReference type="Proteomes" id="UP001552594"/>
    </source>
</evidence>
<protein>
    <submittedName>
        <fullName evidence="2">GNAT family N-acetyltransferase</fullName>
    </submittedName>
</protein>
<organism evidence="2 3">
    <name type="scientific">Streptomyces orinoci</name>
    <name type="common">Streptoverticillium orinoci</name>
    <dbReference type="NCBI Taxonomy" id="67339"/>
    <lineage>
        <taxon>Bacteria</taxon>
        <taxon>Bacillati</taxon>
        <taxon>Actinomycetota</taxon>
        <taxon>Actinomycetes</taxon>
        <taxon>Kitasatosporales</taxon>
        <taxon>Streptomycetaceae</taxon>
        <taxon>Streptomyces</taxon>
    </lineage>
</organism>
<dbReference type="InterPro" id="IPR000182">
    <property type="entry name" value="GNAT_dom"/>
</dbReference>
<comment type="caution">
    <text evidence="2">The sequence shown here is derived from an EMBL/GenBank/DDBJ whole genome shotgun (WGS) entry which is preliminary data.</text>
</comment>
<dbReference type="EMBL" id="JBFAUK010000003">
    <property type="protein sequence ID" value="MEV5506004.1"/>
    <property type="molecule type" value="Genomic_DNA"/>
</dbReference>
<sequence>MHFVGVDPRLRGQGVGRALYTAFFERAAAAGRREVRAVTSPRNTGSVAFHQAMGFTVEPGDRKVNGAWVHSDYDGPGRDLVCFRRTLPGAG</sequence>
<proteinExistence type="predicted"/>
<dbReference type="CDD" id="cd04301">
    <property type="entry name" value="NAT_SF"/>
    <property type="match status" value="1"/>
</dbReference>
<dbReference type="Pfam" id="PF00583">
    <property type="entry name" value="Acetyltransf_1"/>
    <property type="match status" value="1"/>
</dbReference>
<dbReference type="SUPFAM" id="SSF55729">
    <property type="entry name" value="Acyl-CoA N-acyltransferases (Nat)"/>
    <property type="match status" value="1"/>
</dbReference>
<dbReference type="InterPro" id="IPR016181">
    <property type="entry name" value="Acyl_CoA_acyltransferase"/>
</dbReference>